<organism evidence="1 2">
    <name type="scientific">Ameca splendens</name>
    <dbReference type="NCBI Taxonomy" id="208324"/>
    <lineage>
        <taxon>Eukaryota</taxon>
        <taxon>Metazoa</taxon>
        <taxon>Chordata</taxon>
        <taxon>Craniata</taxon>
        <taxon>Vertebrata</taxon>
        <taxon>Euteleostomi</taxon>
        <taxon>Actinopterygii</taxon>
        <taxon>Neopterygii</taxon>
        <taxon>Teleostei</taxon>
        <taxon>Neoteleostei</taxon>
        <taxon>Acanthomorphata</taxon>
        <taxon>Ovalentaria</taxon>
        <taxon>Atherinomorphae</taxon>
        <taxon>Cyprinodontiformes</taxon>
        <taxon>Goodeidae</taxon>
        <taxon>Ameca</taxon>
    </lineage>
</organism>
<reference evidence="1 2" key="1">
    <citation type="submission" date="2021-06" db="EMBL/GenBank/DDBJ databases">
        <authorList>
            <person name="Palmer J.M."/>
        </authorList>
    </citation>
    <scope>NUCLEOTIDE SEQUENCE [LARGE SCALE GENOMIC DNA]</scope>
    <source>
        <strain evidence="1 2">AS_MEX2019</strain>
        <tissue evidence="1">Muscle</tissue>
    </source>
</reference>
<name>A0ABV0ZCR9_9TELE</name>
<keyword evidence="2" id="KW-1185">Reference proteome</keyword>
<protein>
    <recommendedName>
        <fullName evidence="3">Sushi domain-containing protein</fullName>
    </recommendedName>
</protein>
<dbReference type="EMBL" id="JAHRIP010058220">
    <property type="protein sequence ID" value="MEQ2303851.1"/>
    <property type="molecule type" value="Genomic_DNA"/>
</dbReference>
<proteinExistence type="predicted"/>
<evidence type="ECO:0000313" key="1">
    <source>
        <dbReference type="EMBL" id="MEQ2303851.1"/>
    </source>
</evidence>
<evidence type="ECO:0008006" key="3">
    <source>
        <dbReference type="Google" id="ProtNLM"/>
    </source>
</evidence>
<comment type="caution">
    <text evidence="1">The sequence shown here is derived from an EMBL/GenBank/DDBJ whole genome shotgun (WGS) entry which is preliminary data.</text>
</comment>
<gene>
    <name evidence="1" type="ORF">AMECASPLE_021052</name>
</gene>
<accession>A0ABV0ZCR9</accession>
<sequence>MLPVTSELRRLLSCVCLNVRPKWMGPTPVTGFHATNLHKLKTLWFCNGAVICPQRTLTLCDSWDRLQPHCDP</sequence>
<dbReference type="Proteomes" id="UP001469553">
    <property type="component" value="Unassembled WGS sequence"/>
</dbReference>
<evidence type="ECO:0000313" key="2">
    <source>
        <dbReference type="Proteomes" id="UP001469553"/>
    </source>
</evidence>